<feature type="transmembrane region" description="Helical" evidence="1">
    <location>
        <begin position="76"/>
        <end position="96"/>
    </location>
</feature>
<sequence>MTNLRWDLYIVNPIIIIIGLVLAQLISHKNKTSRKKRLFFIEMGLFWIAITFLIKINSDVFNALNDSTLSLPTSVLVSFAFIGSYILFSALLNPIAVKWTFWLRQRRIWIWISNAACFFATLTGFLISTPDPLNVIILSILVGVAISSKTIYFLFCNEQYHERLFPIITSMKCGMVITFASFIGTEIYSLIIAKTNSFNAYGTTSLFVIGLICIILSFAISLLIKERRQNVHKHDDEILESVQKVNKKVIIWLMVIGFLIGIINALIKTPLFEMYVVAVTKLEYQDNANALIFLKTYNLFFLLGQIVLAYIFYKFIIIKIGIIKSISLLTTFLMIGVVLITFVHNIYLILSLTFLFGLMLFVTFYIWFGIALMWNYRVRTSPIIGIYTSLEAIGFLIPYIVVNILKTYNIGLFELFKDYESIFKADISQGKILNELRTFLTLINNAYYVNCSLLFVFMGIYLVIVIWIGPKIIAEYNDLDGFKVKLLAITRKNTEYKMNTRLVRE</sequence>
<accession>A0ABY5TXE9</accession>
<feature type="transmembrane region" description="Helical" evidence="1">
    <location>
        <begin position="325"/>
        <end position="343"/>
    </location>
</feature>
<keyword evidence="1" id="KW-0472">Membrane</keyword>
<dbReference type="RefSeq" id="WP_259430455.1">
    <property type="nucleotide sequence ID" value="NZ_CP103424.1"/>
</dbReference>
<reference evidence="2" key="1">
    <citation type="submission" date="2022-08" db="EMBL/GenBank/DDBJ databases">
        <title>Complete genome sequence of Mycoplasma cottewii type strain VIS.</title>
        <authorList>
            <person name="Spergser J."/>
        </authorList>
    </citation>
    <scope>NUCLEOTIDE SEQUENCE</scope>
    <source>
        <strain evidence="2">VIS</strain>
    </source>
</reference>
<feature type="transmembrane region" description="Helical" evidence="1">
    <location>
        <begin position="205"/>
        <end position="224"/>
    </location>
</feature>
<keyword evidence="1" id="KW-0812">Transmembrane</keyword>
<feature type="transmembrane region" description="Helical" evidence="1">
    <location>
        <begin position="133"/>
        <end position="155"/>
    </location>
</feature>
<proteinExistence type="predicted"/>
<feature type="transmembrane region" description="Helical" evidence="1">
    <location>
        <begin position="108"/>
        <end position="127"/>
    </location>
</feature>
<dbReference type="Proteomes" id="UP001059819">
    <property type="component" value="Chromosome"/>
</dbReference>
<organism evidence="2 3">
    <name type="scientific">Mycoplasma cottewii</name>
    <dbReference type="NCBI Taxonomy" id="51364"/>
    <lineage>
        <taxon>Bacteria</taxon>
        <taxon>Bacillati</taxon>
        <taxon>Mycoplasmatota</taxon>
        <taxon>Mollicutes</taxon>
        <taxon>Mycoplasmataceae</taxon>
        <taxon>Mycoplasma</taxon>
    </lineage>
</organism>
<evidence type="ECO:0000256" key="1">
    <source>
        <dbReference type="SAM" id="Phobius"/>
    </source>
</evidence>
<feature type="transmembrane region" description="Helical" evidence="1">
    <location>
        <begin position="384"/>
        <end position="405"/>
    </location>
</feature>
<feature type="transmembrane region" description="Helical" evidence="1">
    <location>
        <begin position="349"/>
        <end position="372"/>
    </location>
</feature>
<dbReference type="Gene3D" id="1.20.1250.20">
    <property type="entry name" value="MFS general substrate transporter like domains"/>
    <property type="match status" value="1"/>
</dbReference>
<evidence type="ECO:0008006" key="4">
    <source>
        <dbReference type="Google" id="ProtNLM"/>
    </source>
</evidence>
<keyword evidence="3" id="KW-1185">Reference proteome</keyword>
<evidence type="ECO:0000313" key="2">
    <source>
        <dbReference type="EMBL" id="UWD35312.1"/>
    </source>
</evidence>
<protein>
    <recommendedName>
        <fullName evidence="4">MFS transporter</fullName>
    </recommendedName>
</protein>
<dbReference type="NCBIfam" id="NF043061">
    <property type="entry name" value="MMSYN1_0325"/>
    <property type="match status" value="1"/>
</dbReference>
<feature type="transmembrane region" description="Helical" evidence="1">
    <location>
        <begin position="447"/>
        <end position="468"/>
    </location>
</feature>
<feature type="transmembrane region" description="Helical" evidence="1">
    <location>
        <begin position="38"/>
        <end position="56"/>
    </location>
</feature>
<dbReference type="InterPro" id="IPR036259">
    <property type="entry name" value="MFS_trans_sf"/>
</dbReference>
<keyword evidence="1" id="KW-1133">Transmembrane helix</keyword>
<feature type="transmembrane region" description="Helical" evidence="1">
    <location>
        <begin position="249"/>
        <end position="267"/>
    </location>
</feature>
<feature type="transmembrane region" description="Helical" evidence="1">
    <location>
        <begin position="287"/>
        <end position="313"/>
    </location>
</feature>
<dbReference type="InterPro" id="IPR050046">
    <property type="entry name" value="MSF_cation_mollicutes"/>
</dbReference>
<evidence type="ECO:0000313" key="3">
    <source>
        <dbReference type="Proteomes" id="UP001059819"/>
    </source>
</evidence>
<feature type="transmembrane region" description="Helical" evidence="1">
    <location>
        <begin position="6"/>
        <end position="26"/>
    </location>
</feature>
<dbReference type="SUPFAM" id="SSF103473">
    <property type="entry name" value="MFS general substrate transporter"/>
    <property type="match status" value="1"/>
</dbReference>
<feature type="transmembrane region" description="Helical" evidence="1">
    <location>
        <begin position="175"/>
        <end position="193"/>
    </location>
</feature>
<name>A0ABY5TXE9_9MOLU</name>
<gene>
    <name evidence="2" type="ORF">NX779_01595</name>
</gene>
<dbReference type="EMBL" id="CP103424">
    <property type="protein sequence ID" value="UWD35312.1"/>
    <property type="molecule type" value="Genomic_DNA"/>
</dbReference>